<dbReference type="Pfam" id="PF01738">
    <property type="entry name" value="DLH"/>
    <property type="match status" value="1"/>
</dbReference>
<accession>B0CB88</accession>
<name>B0CB88_ACAM1</name>
<dbReference type="PANTHER" id="PTHR46623:SF6">
    <property type="entry name" value="ALPHA_BETA-HYDROLASES SUPERFAMILY PROTEIN"/>
    <property type="match status" value="1"/>
</dbReference>
<dbReference type="InterPro" id="IPR029058">
    <property type="entry name" value="AB_hydrolase_fold"/>
</dbReference>
<proteinExistence type="predicted"/>
<feature type="domain" description="Dienelactone hydrolase" evidence="1">
    <location>
        <begin position="18"/>
        <end position="242"/>
    </location>
</feature>
<evidence type="ECO:0000259" key="1">
    <source>
        <dbReference type="Pfam" id="PF01738"/>
    </source>
</evidence>
<dbReference type="STRING" id="329726.AM1_1706"/>
<dbReference type="OrthoDB" id="9787933at2"/>
<dbReference type="KEGG" id="amr:AM1_1706"/>
<dbReference type="InterPro" id="IPR051049">
    <property type="entry name" value="Dienelactone_hydrolase-like"/>
</dbReference>
<protein>
    <submittedName>
        <fullName evidence="2">Carboxymethylenebutenolidase, putative</fullName>
    </submittedName>
</protein>
<dbReference type="InterPro" id="IPR002925">
    <property type="entry name" value="Dienelactn_hydro"/>
</dbReference>
<dbReference type="HOGENOM" id="CLU_054590_7_3_3"/>
<sequence>MVETQAKSVTLHTGDIPIEAYVAKPIGAGTWPGIVVFQEVFGVNEHIRSVTDRIAQLGYVAIAPALYQRQAPRFEVGYSPADLELGRTYKNQTTAADLLSDTRATLAYLQQQEPVQSSFGTIGFCFGGHVAYLAATLPEIQATASFYGAGIATMTPGGGAPTLSLTPQISGVLYAFFGTEDPLIPPTDVAQIQAELQAHQIRHQVFMYPAAHGFFCDQRASYQPEAAAQSWLQVQQLFKQYL</sequence>
<reference evidence="2 3" key="1">
    <citation type="journal article" date="2008" name="Proc. Natl. Acad. Sci. U.S.A.">
        <title>Niche adaptation and genome expansion in the chlorophyll d-producing cyanobacterium Acaryochloris marina.</title>
        <authorList>
            <person name="Swingley W.D."/>
            <person name="Chen M."/>
            <person name="Cheung P.C."/>
            <person name="Conrad A.L."/>
            <person name="Dejesa L.C."/>
            <person name="Hao J."/>
            <person name="Honchak B.M."/>
            <person name="Karbach L.E."/>
            <person name="Kurdoglu A."/>
            <person name="Lahiri S."/>
            <person name="Mastrian S.D."/>
            <person name="Miyashita H."/>
            <person name="Page L."/>
            <person name="Ramakrishna P."/>
            <person name="Satoh S."/>
            <person name="Sattley W.M."/>
            <person name="Shimada Y."/>
            <person name="Taylor H.L."/>
            <person name="Tomo T."/>
            <person name="Tsuchiya T."/>
            <person name="Wang Z.T."/>
            <person name="Raymond J."/>
            <person name="Mimuro M."/>
            <person name="Blankenship R.E."/>
            <person name="Touchman J.W."/>
        </authorList>
    </citation>
    <scope>NUCLEOTIDE SEQUENCE [LARGE SCALE GENOMIC DNA]</scope>
    <source>
        <strain evidence="3">MBIC 11017</strain>
    </source>
</reference>
<organism evidence="2 3">
    <name type="scientific">Acaryochloris marina (strain MBIC 11017)</name>
    <dbReference type="NCBI Taxonomy" id="329726"/>
    <lineage>
        <taxon>Bacteria</taxon>
        <taxon>Bacillati</taxon>
        <taxon>Cyanobacteriota</taxon>
        <taxon>Cyanophyceae</taxon>
        <taxon>Acaryochloridales</taxon>
        <taxon>Acaryochloridaceae</taxon>
        <taxon>Acaryochloris</taxon>
    </lineage>
</organism>
<evidence type="ECO:0000313" key="2">
    <source>
        <dbReference type="EMBL" id="ABW26727.1"/>
    </source>
</evidence>
<dbReference type="AlphaFoldDB" id="B0CB88"/>
<dbReference type="eggNOG" id="COG0412">
    <property type="taxonomic scope" value="Bacteria"/>
</dbReference>
<dbReference type="Proteomes" id="UP000000268">
    <property type="component" value="Chromosome"/>
</dbReference>
<dbReference type="PANTHER" id="PTHR46623">
    <property type="entry name" value="CARBOXYMETHYLENEBUTENOLIDASE-RELATED"/>
    <property type="match status" value="1"/>
</dbReference>
<dbReference type="EMBL" id="CP000828">
    <property type="protein sequence ID" value="ABW26727.1"/>
    <property type="molecule type" value="Genomic_DNA"/>
</dbReference>
<gene>
    <name evidence="2" type="ordered locus">AM1_1706</name>
</gene>
<dbReference type="Gene3D" id="3.40.50.1820">
    <property type="entry name" value="alpha/beta hydrolase"/>
    <property type="match status" value="1"/>
</dbReference>
<keyword evidence="3" id="KW-1185">Reference proteome</keyword>
<dbReference type="SUPFAM" id="SSF53474">
    <property type="entry name" value="alpha/beta-Hydrolases"/>
    <property type="match status" value="1"/>
</dbReference>
<dbReference type="GO" id="GO:0016787">
    <property type="term" value="F:hydrolase activity"/>
    <property type="evidence" value="ECO:0007669"/>
    <property type="project" value="InterPro"/>
</dbReference>
<evidence type="ECO:0000313" key="3">
    <source>
        <dbReference type="Proteomes" id="UP000000268"/>
    </source>
</evidence>